<dbReference type="EMBL" id="BJCC01000051">
    <property type="protein sequence ID" value="GCF95916.1"/>
    <property type="molecule type" value="Genomic_DNA"/>
</dbReference>
<accession>A0A4P5PDB7</accession>
<dbReference type="AlphaFoldDB" id="A0A4P5PDB7"/>
<dbReference type="PANTHER" id="PTHR42999">
    <property type="entry name" value="ANTIBIOTIC RESISTANCE PROTEIN MCBG"/>
    <property type="match status" value="1"/>
</dbReference>
<dbReference type="OrthoDB" id="9798656at2"/>
<organism evidence="1 2">
    <name type="scientific">Enterococcus florum</name>
    <dbReference type="NCBI Taxonomy" id="2480627"/>
    <lineage>
        <taxon>Bacteria</taxon>
        <taxon>Bacillati</taxon>
        <taxon>Bacillota</taxon>
        <taxon>Bacilli</taxon>
        <taxon>Lactobacillales</taxon>
        <taxon>Enterococcaceae</taxon>
        <taxon>Enterococcus</taxon>
    </lineage>
</organism>
<dbReference type="Proteomes" id="UP000290567">
    <property type="component" value="Unassembled WGS sequence"/>
</dbReference>
<gene>
    <name evidence="1" type="ORF">NRIC_38070</name>
</gene>
<evidence type="ECO:0000313" key="2">
    <source>
        <dbReference type="Proteomes" id="UP000290567"/>
    </source>
</evidence>
<dbReference type="Gene3D" id="2.160.20.80">
    <property type="entry name" value="E3 ubiquitin-protein ligase SopA"/>
    <property type="match status" value="1"/>
</dbReference>
<evidence type="ECO:0008006" key="3">
    <source>
        <dbReference type="Google" id="ProtNLM"/>
    </source>
</evidence>
<dbReference type="InterPro" id="IPR001646">
    <property type="entry name" value="5peptide_repeat"/>
</dbReference>
<evidence type="ECO:0000313" key="1">
    <source>
        <dbReference type="EMBL" id="GCF95916.1"/>
    </source>
</evidence>
<dbReference type="PANTHER" id="PTHR42999:SF1">
    <property type="entry name" value="PENTAPEPTIDE REPEAT-CONTAINING PROTEIN"/>
    <property type="match status" value="1"/>
</dbReference>
<dbReference type="InterPro" id="IPR052949">
    <property type="entry name" value="PA_immunity-related"/>
</dbReference>
<reference evidence="2" key="1">
    <citation type="submission" date="2019-02" db="EMBL/GenBank/DDBJ databases">
        <title>Draft genome sequence of Enterococcus sp. Gos25-1.</title>
        <authorList>
            <person name="Tanaka N."/>
            <person name="Shiwa Y."/>
            <person name="Fujita N."/>
        </authorList>
    </citation>
    <scope>NUCLEOTIDE SEQUENCE [LARGE SCALE GENOMIC DNA]</scope>
    <source>
        <strain evidence="2">Gos25-1</strain>
    </source>
</reference>
<proteinExistence type="predicted"/>
<comment type="caution">
    <text evidence="1">The sequence shown here is derived from an EMBL/GenBank/DDBJ whole genome shotgun (WGS) entry which is preliminary data.</text>
</comment>
<dbReference type="Pfam" id="PF13599">
    <property type="entry name" value="Pentapeptide_4"/>
    <property type="match status" value="1"/>
</dbReference>
<sequence length="210" mass="24278">MKRQLPTPPVLPNKLVDDFYLEDEVTLEGIKSENYDYSYARAANVLIRTSYLKDVTMQRTQLERIDCSNVIFEKCNLSNLEWIAGSFHQVVFDQCKLTGVNFAESYLRDCRFINCVADFSSFSNCNFKHVQFQDCNLENSEFYELTWKHLFLQQNSLTNSNWMHTSLKELDVSDNVFDRIMLSADRLNGLITNQEQALSIAAGLGIKIVE</sequence>
<protein>
    <recommendedName>
        <fullName evidence="3">Pentapeptide repeat protein</fullName>
    </recommendedName>
</protein>
<name>A0A4P5PDB7_9ENTE</name>
<dbReference type="RefSeq" id="WP_146624282.1">
    <property type="nucleotide sequence ID" value="NZ_BJCC01000051.1"/>
</dbReference>
<keyword evidence="2" id="KW-1185">Reference proteome</keyword>
<dbReference type="SUPFAM" id="SSF141571">
    <property type="entry name" value="Pentapeptide repeat-like"/>
    <property type="match status" value="1"/>
</dbReference>